<accession>A0AAW1YUK1</accession>
<evidence type="ECO:0000256" key="1">
    <source>
        <dbReference type="SAM" id="MobiDB-lite"/>
    </source>
</evidence>
<gene>
    <name evidence="2" type="ORF">ABG768_018564</name>
</gene>
<evidence type="ECO:0000313" key="2">
    <source>
        <dbReference type="EMBL" id="KAK9952757.1"/>
    </source>
</evidence>
<feature type="compositionally biased region" description="Basic and acidic residues" evidence="1">
    <location>
        <begin position="40"/>
        <end position="51"/>
    </location>
</feature>
<keyword evidence="3" id="KW-1185">Reference proteome</keyword>
<name>A0AAW1YUK1_CULAL</name>
<proteinExistence type="predicted"/>
<organism evidence="2 3">
    <name type="scientific">Culter alburnus</name>
    <name type="common">Topmouth culter</name>
    <dbReference type="NCBI Taxonomy" id="194366"/>
    <lineage>
        <taxon>Eukaryota</taxon>
        <taxon>Metazoa</taxon>
        <taxon>Chordata</taxon>
        <taxon>Craniata</taxon>
        <taxon>Vertebrata</taxon>
        <taxon>Euteleostomi</taxon>
        <taxon>Actinopterygii</taxon>
        <taxon>Neopterygii</taxon>
        <taxon>Teleostei</taxon>
        <taxon>Ostariophysi</taxon>
        <taxon>Cypriniformes</taxon>
        <taxon>Xenocyprididae</taxon>
        <taxon>Xenocypridinae</taxon>
        <taxon>Culter</taxon>
    </lineage>
</organism>
<protein>
    <submittedName>
        <fullName evidence="2">Uncharacterized protein</fullName>
    </submittedName>
</protein>
<dbReference type="EMBL" id="JAWDJR010000024">
    <property type="protein sequence ID" value="KAK9952757.1"/>
    <property type="molecule type" value="Genomic_DNA"/>
</dbReference>
<comment type="caution">
    <text evidence="2">The sequence shown here is derived from an EMBL/GenBank/DDBJ whole genome shotgun (WGS) entry which is preliminary data.</text>
</comment>
<dbReference type="Proteomes" id="UP001479290">
    <property type="component" value="Unassembled WGS sequence"/>
</dbReference>
<feature type="non-terminal residue" evidence="2">
    <location>
        <position position="51"/>
    </location>
</feature>
<dbReference type="AlphaFoldDB" id="A0AAW1YUK1"/>
<evidence type="ECO:0000313" key="3">
    <source>
        <dbReference type="Proteomes" id="UP001479290"/>
    </source>
</evidence>
<sequence length="51" mass="5845">ISSEKWSNPDRILIKNNLNRTVEKHVAKQTNSPGAKRQHSVLDPEVHLETK</sequence>
<feature type="region of interest" description="Disordered" evidence="1">
    <location>
        <begin position="24"/>
        <end position="51"/>
    </location>
</feature>
<feature type="non-terminal residue" evidence="2">
    <location>
        <position position="1"/>
    </location>
</feature>
<reference evidence="2 3" key="1">
    <citation type="submission" date="2024-05" db="EMBL/GenBank/DDBJ databases">
        <title>A high-quality chromosomal-level genome assembly of Topmouth culter (Culter alburnus).</title>
        <authorList>
            <person name="Zhao H."/>
        </authorList>
    </citation>
    <scope>NUCLEOTIDE SEQUENCE [LARGE SCALE GENOMIC DNA]</scope>
    <source>
        <strain evidence="2">CATC2023</strain>
        <tissue evidence="2">Muscle</tissue>
    </source>
</reference>